<dbReference type="InterPro" id="IPR003081">
    <property type="entry name" value="GST_mu"/>
</dbReference>
<keyword evidence="11" id="KW-1185">Reference proteome</keyword>
<dbReference type="CDD" id="cd03075">
    <property type="entry name" value="GST_N_Mu"/>
    <property type="match status" value="1"/>
</dbReference>
<dbReference type="InterPro" id="IPR010987">
    <property type="entry name" value="Glutathione-S-Trfase_C-like"/>
</dbReference>
<feature type="domain" description="GST C-terminal" evidence="9">
    <location>
        <begin position="91"/>
        <end position="210"/>
    </location>
</feature>
<dbReference type="InterPro" id="IPR036282">
    <property type="entry name" value="Glutathione-S-Trfase_C_sf"/>
</dbReference>
<dbReference type="FunFam" id="3.40.30.10:FF:000019">
    <property type="entry name" value="Glutathione S-transferase Mu"/>
    <property type="match status" value="1"/>
</dbReference>
<dbReference type="Pfam" id="PF02798">
    <property type="entry name" value="GST_N"/>
    <property type="match status" value="1"/>
</dbReference>
<reference evidence="10 11" key="1">
    <citation type="journal article" date="2018" name="Gigascience">
        <title>Genomes of trombidid mites reveal novel predicted allergens and laterally-transferred genes associated with secondary metabolism.</title>
        <authorList>
            <person name="Dong X."/>
            <person name="Chaisiri K."/>
            <person name="Xia D."/>
            <person name="Armstrong S.D."/>
            <person name="Fang Y."/>
            <person name="Donnelly M.J."/>
            <person name="Kadowaki T."/>
            <person name="McGarry J.W."/>
            <person name="Darby A.C."/>
            <person name="Makepeace B.L."/>
        </authorList>
    </citation>
    <scope>NUCLEOTIDE SEQUENCE [LARGE SCALE GENOMIC DNA]</scope>
    <source>
        <strain evidence="10">UoL-UT</strain>
    </source>
</reference>
<comment type="caution">
    <text evidence="10">The sequence shown here is derived from an EMBL/GenBank/DDBJ whole genome shotgun (WGS) entry which is preliminary data.</text>
</comment>
<accession>A0A443SD83</accession>
<organism evidence="10 11">
    <name type="scientific">Leptotrombidium deliense</name>
    <dbReference type="NCBI Taxonomy" id="299467"/>
    <lineage>
        <taxon>Eukaryota</taxon>
        <taxon>Metazoa</taxon>
        <taxon>Ecdysozoa</taxon>
        <taxon>Arthropoda</taxon>
        <taxon>Chelicerata</taxon>
        <taxon>Arachnida</taxon>
        <taxon>Acari</taxon>
        <taxon>Acariformes</taxon>
        <taxon>Trombidiformes</taxon>
        <taxon>Prostigmata</taxon>
        <taxon>Anystina</taxon>
        <taxon>Parasitengona</taxon>
        <taxon>Trombiculoidea</taxon>
        <taxon>Trombiculidae</taxon>
        <taxon>Leptotrombidium</taxon>
    </lineage>
</organism>
<sequence>MSKLVLGYWDLRGLTEPIRYLLHYADVDFEDKRYTVGPAPEFDTSEWTNEKNTLGLDFPNLPYIIEGDLKLSQSTAILRYLARKYKLVGETEEETIRLDLAEQQLVDVRTGLVKVAYSGSEYEKNREEYLKTLPEKLELLSKFLGDRKFILGDKLTYVDFLLYEVLDFHRLFEATSLNAYENLKSYLERFEALPAIEKYMKSGKFSRLPVFGPMASFGGKKE</sequence>
<evidence type="ECO:0000256" key="3">
    <source>
        <dbReference type="ARBA" id="ARBA00012452"/>
    </source>
</evidence>
<dbReference type="GO" id="GO:0004364">
    <property type="term" value="F:glutathione transferase activity"/>
    <property type="evidence" value="ECO:0007669"/>
    <property type="project" value="UniProtKB-EC"/>
</dbReference>
<evidence type="ECO:0000313" key="10">
    <source>
        <dbReference type="EMBL" id="RWS25455.1"/>
    </source>
</evidence>
<evidence type="ECO:0000313" key="11">
    <source>
        <dbReference type="Proteomes" id="UP000288716"/>
    </source>
</evidence>
<evidence type="ECO:0000259" key="8">
    <source>
        <dbReference type="PROSITE" id="PS50404"/>
    </source>
</evidence>
<dbReference type="VEuPathDB" id="VectorBase:LDEU006585"/>
<dbReference type="PRINTS" id="PR01267">
    <property type="entry name" value="GSTRNSFRASEM"/>
</dbReference>
<gene>
    <name evidence="10" type="ORF">B4U80_01105</name>
</gene>
<dbReference type="SUPFAM" id="SSF52833">
    <property type="entry name" value="Thioredoxin-like"/>
    <property type="match status" value="1"/>
</dbReference>
<dbReference type="SFLD" id="SFLDG01205">
    <property type="entry name" value="AMPS.1"/>
    <property type="match status" value="1"/>
</dbReference>
<dbReference type="InterPro" id="IPR004045">
    <property type="entry name" value="Glutathione_S-Trfase_N"/>
</dbReference>
<dbReference type="Gene3D" id="3.40.30.10">
    <property type="entry name" value="Glutaredoxin"/>
    <property type="match status" value="1"/>
</dbReference>
<dbReference type="PANTHER" id="PTHR11571">
    <property type="entry name" value="GLUTATHIONE S-TRANSFERASE"/>
    <property type="match status" value="1"/>
</dbReference>
<evidence type="ECO:0000256" key="2">
    <source>
        <dbReference type="ARBA" id="ARBA00005861"/>
    </source>
</evidence>
<comment type="function">
    <text evidence="1">Conjugation of reduced glutathione to a wide number of exogenous and endogenous hydrophobic electrophiles.</text>
</comment>
<dbReference type="InterPro" id="IPR050213">
    <property type="entry name" value="GST_superfamily"/>
</dbReference>
<evidence type="ECO:0000256" key="1">
    <source>
        <dbReference type="ARBA" id="ARBA00003701"/>
    </source>
</evidence>
<dbReference type="EMBL" id="NCKV01003695">
    <property type="protein sequence ID" value="RWS25455.1"/>
    <property type="molecule type" value="Genomic_DNA"/>
</dbReference>
<evidence type="ECO:0000259" key="9">
    <source>
        <dbReference type="PROSITE" id="PS50405"/>
    </source>
</evidence>
<dbReference type="Proteomes" id="UP000288716">
    <property type="component" value="Unassembled WGS sequence"/>
</dbReference>
<dbReference type="PANTHER" id="PTHR11571:SF222">
    <property type="entry name" value="GLUTATHIONE TRANSFERASE"/>
    <property type="match status" value="1"/>
</dbReference>
<dbReference type="FunFam" id="1.20.1050.10:FF:000003">
    <property type="entry name" value="Glutathione S-transferase 2"/>
    <property type="match status" value="1"/>
</dbReference>
<dbReference type="PROSITE" id="PS50404">
    <property type="entry name" value="GST_NTER"/>
    <property type="match status" value="1"/>
</dbReference>
<dbReference type="InterPro" id="IPR004046">
    <property type="entry name" value="GST_C"/>
</dbReference>
<feature type="domain" description="GST N-terminal" evidence="8">
    <location>
        <begin position="2"/>
        <end position="89"/>
    </location>
</feature>
<dbReference type="InterPro" id="IPR036249">
    <property type="entry name" value="Thioredoxin-like_sf"/>
</dbReference>
<keyword evidence="4 10" id="KW-0808">Transferase</keyword>
<evidence type="ECO:0000256" key="4">
    <source>
        <dbReference type="ARBA" id="ARBA00022679"/>
    </source>
</evidence>
<dbReference type="EC" id="2.5.1.18" evidence="3"/>
<dbReference type="SUPFAM" id="SSF47616">
    <property type="entry name" value="GST C-terminal domain-like"/>
    <property type="match status" value="1"/>
</dbReference>
<dbReference type="Pfam" id="PF14497">
    <property type="entry name" value="GST_C_3"/>
    <property type="match status" value="1"/>
</dbReference>
<proteinExistence type="inferred from homology"/>
<evidence type="ECO:0000256" key="5">
    <source>
        <dbReference type="ARBA" id="ARBA00047960"/>
    </source>
</evidence>
<dbReference type="STRING" id="299467.A0A443SD83"/>
<evidence type="ECO:0000256" key="6">
    <source>
        <dbReference type="ARBA" id="ARBA00071200"/>
    </source>
</evidence>
<evidence type="ECO:0000256" key="7">
    <source>
        <dbReference type="ARBA" id="ARBA00081375"/>
    </source>
</evidence>
<dbReference type="SFLD" id="SFLDG00363">
    <property type="entry name" value="AMPS_(cytGST):_Alpha-__Mu-__Pi"/>
    <property type="match status" value="1"/>
</dbReference>
<dbReference type="GO" id="GO:0042802">
    <property type="term" value="F:identical protein binding"/>
    <property type="evidence" value="ECO:0007669"/>
    <property type="project" value="UniProtKB-ARBA"/>
</dbReference>
<dbReference type="PROSITE" id="PS50405">
    <property type="entry name" value="GST_CTER"/>
    <property type="match status" value="1"/>
</dbReference>
<comment type="similarity">
    <text evidence="2">Belongs to the GST superfamily. Mu family.</text>
</comment>
<dbReference type="SFLD" id="SFLDS00019">
    <property type="entry name" value="Glutathione_Transferase_(cytos"/>
    <property type="match status" value="1"/>
</dbReference>
<dbReference type="GO" id="GO:0006749">
    <property type="term" value="P:glutathione metabolic process"/>
    <property type="evidence" value="ECO:0007669"/>
    <property type="project" value="TreeGrafter"/>
</dbReference>
<dbReference type="InterPro" id="IPR040079">
    <property type="entry name" value="Glutathione_S-Trfase"/>
</dbReference>
<dbReference type="OrthoDB" id="4951845at2759"/>
<name>A0A443SD83_9ACAR</name>
<comment type="catalytic activity">
    <reaction evidence="5">
        <text>RX + glutathione = an S-substituted glutathione + a halide anion + H(+)</text>
        <dbReference type="Rhea" id="RHEA:16437"/>
        <dbReference type="ChEBI" id="CHEBI:15378"/>
        <dbReference type="ChEBI" id="CHEBI:16042"/>
        <dbReference type="ChEBI" id="CHEBI:17792"/>
        <dbReference type="ChEBI" id="CHEBI:57925"/>
        <dbReference type="ChEBI" id="CHEBI:90779"/>
        <dbReference type="EC" id="2.5.1.18"/>
    </reaction>
</comment>
<protein>
    <recommendedName>
        <fullName evidence="6">Glutathione S-transferase</fullName>
        <ecNumber evidence="3">2.5.1.18</ecNumber>
    </recommendedName>
    <alternativeName>
        <fullName evidence="7">GST class-mu</fullName>
    </alternativeName>
</protein>
<dbReference type="AlphaFoldDB" id="A0A443SD83"/>
<dbReference type="Gene3D" id="1.20.1050.10">
    <property type="match status" value="1"/>
</dbReference>